<feature type="transmembrane region" description="Helical" evidence="2">
    <location>
        <begin position="72"/>
        <end position="88"/>
    </location>
</feature>
<evidence type="ECO:0000313" key="3">
    <source>
        <dbReference type="EMBL" id="KAK3102701.1"/>
    </source>
</evidence>
<keyword evidence="4" id="KW-1185">Reference proteome</keyword>
<evidence type="ECO:0000256" key="2">
    <source>
        <dbReference type="SAM" id="Phobius"/>
    </source>
</evidence>
<protein>
    <recommendedName>
        <fullName evidence="5">Transmembrane protein</fullName>
    </recommendedName>
</protein>
<evidence type="ECO:0000256" key="1">
    <source>
        <dbReference type="SAM" id="MobiDB-lite"/>
    </source>
</evidence>
<feature type="transmembrane region" description="Helical" evidence="2">
    <location>
        <begin position="178"/>
        <end position="204"/>
    </location>
</feature>
<feature type="transmembrane region" description="Helical" evidence="2">
    <location>
        <begin position="146"/>
        <end position="166"/>
    </location>
</feature>
<feature type="transmembrane region" description="Helical" evidence="2">
    <location>
        <begin position="262"/>
        <end position="287"/>
    </location>
</feature>
<organism evidence="3 4">
    <name type="scientific">Pinctada imbricata</name>
    <name type="common">Atlantic pearl-oyster</name>
    <name type="synonym">Pinctada martensii</name>
    <dbReference type="NCBI Taxonomy" id="66713"/>
    <lineage>
        <taxon>Eukaryota</taxon>
        <taxon>Metazoa</taxon>
        <taxon>Spiralia</taxon>
        <taxon>Lophotrochozoa</taxon>
        <taxon>Mollusca</taxon>
        <taxon>Bivalvia</taxon>
        <taxon>Autobranchia</taxon>
        <taxon>Pteriomorphia</taxon>
        <taxon>Pterioida</taxon>
        <taxon>Pterioidea</taxon>
        <taxon>Pteriidae</taxon>
        <taxon>Pinctada</taxon>
    </lineage>
</organism>
<evidence type="ECO:0008006" key="5">
    <source>
        <dbReference type="Google" id="ProtNLM"/>
    </source>
</evidence>
<feature type="compositionally biased region" description="Polar residues" evidence="1">
    <location>
        <begin position="408"/>
        <end position="424"/>
    </location>
</feature>
<name>A0AA88YJ72_PINIB</name>
<dbReference type="Proteomes" id="UP001186944">
    <property type="component" value="Unassembled WGS sequence"/>
</dbReference>
<keyword evidence="2" id="KW-1133">Transmembrane helix</keyword>
<feature type="transmembrane region" description="Helical" evidence="2">
    <location>
        <begin position="46"/>
        <end position="66"/>
    </location>
</feature>
<keyword evidence="2" id="KW-0472">Membrane</keyword>
<keyword evidence="2" id="KW-0812">Transmembrane</keyword>
<proteinExistence type="predicted"/>
<accession>A0AA88YJ72</accession>
<feature type="region of interest" description="Disordered" evidence="1">
    <location>
        <begin position="398"/>
        <end position="424"/>
    </location>
</feature>
<reference evidence="3" key="1">
    <citation type="submission" date="2019-08" db="EMBL/GenBank/DDBJ databases">
        <title>The improved chromosome-level genome for the pearl oyster Pinctada fucata martensii using PacBio sequencing and Hi-C.</title>
        <authorList>
            <person name="Zheng Z."/>
        </authorList>
    </citation>
    <scope>NUCLEOTIDE SEQUENCE</scope>
    <source>
        <strain evidence="3">ZZ-2019</strain>
        <tissue evidence="3">Adductor muscle</tissue>
    </source>
</reference>
<evidence type="ECO:0000313" key="4">
    <source>
        <dbReference type="Proteomes" id="UP001186944"/>
    </source>
</evidence>
<feature type="transmembrane region" description="Helical" evidence="2">
    <location>
        <begin position="108"/>
        <end position="126"/>
    </location>
</feature>
<gene>
    <name evidence="3" type="ORF">FSP39_013245</name>
</gene>
<dbReference type="AlphaFoldDB" id="A0AA88YJ72"/>
<dbReference type="EMBL" id="VSWD01000005">
    <property type="protein sequence ID" value="KAK3102701.1"/>
    <property type="molecule type" value="Genomic_DNA"/>
</dbReference>
<sequence length="442" mass="47283">MSMSARFLVYAEMDNVLIMPVHIPAPAIPDMKAVTVQLMLMNVQPILAFVVVMELVLTVSAVTRVAVTTDGVVLTVQTVTVLLIGRSADKIWRANLPRVFAGRDIRELALVFVLEYFTLVNAIAIYKGKQNKKGFKWTFFSTERDSSKTITTLVFILDITLFGIDLTQTTSDGFYSVYDLLVITFNALIAPACTLNGITCVIYVDGLSHGSVVAGVQVVVPSGSESGAASAVATVASSNTASYNGSNVSILSLTSGGNNNNLALIVGVVIASVLIVVIIVVIIVCVCKKHPRFNKNKRKSSAVKRVGLITQKSFGSDLFHRPDSGFSDRSKSSISGLFRSNSLVSDAESDVSWAITNKKGKAEYDNQSFLSAGDIAIQGSAPVSTTLDGRYSRGLSNLSKGKFPREGSSASRTPSVNDANGTKAQANVLEKKLDGLTIEDYE</sequence>
<comment type="caution">
    <text evidence="3">The sequence shown here is derived from an EMBL/GenBank/DDBJ whole genome shotgun (WGS) entry which is preliminary data.</text>
</comment>